<accession>A0A382SSH5</accession>
<reference evidence="1" key="1">
    <citation type="submission" date="2018-05" db="EMBL/GenBank/DDBJ databases">
        <authorList>
            <person name="Lanie J.A."/>
            <person name="Ng W.-L."/>
            <person name="Kazmierczak K.M."/>
            <person name="Andrzejewski T.M."/>
            <person name="Davidsen T.M."/>
            <person name="Wayne K.J."/>
            <person name="Tettelin H."/>
            <person name="Glass J.I."/>
            <person name="Rusch D."/>
            <person name="Podicherti R."/>
            <person name="Tsui H.-C.T."/>
            <person name="Winkler M.E."/>
        </authorList>
    </citation>
    <scope>NUCLEOTIDE SEQUENCE</scope>
</reference>
<gene>
    <name evidence="1" type="ORF">METZ01_LOCUS365738</name>
</gene>
<dbReference type="EMBL" id="UINC01131278">
    <property type="protein sequence ID" value="SVD12884.1"/>
    <property type="molecule type" value="Genomic_DNA"/>
</dbReference>
<dbReference type="AlphaFoldDB" id="A0A382SSH5"/>
<organism evidence="1">
    <name type="scientific">marine metagenome</name>
    <dbReference type="NCBI Taxonomy" id="408172"/>
    <lineage>
        <taxon>unclassified sequences</taxon>
        <taxon>metagenomes</taxon>
        <taxon>ecological metagenomes</taxon>
    </lineage>
</organism>
<name>A0A382SSH5_9ZZZZ</name>
<evidence type="ECO:0000313" key="1">
    <source>
        <dbReference type="EMBL" id="SVD12884.1"/>
    </source>
</evidence>
<protein>
    <submittedName>
        <fullName evidence="1">Uncharacterized protein</fullName>
    </submittedName>
</protein>
<proteinExistence type="predicted"/>
<sequence>MSDIEHTYRDIVNLIKDVEHIDSTEKFLQVCVERITDKNLKTNDKLYIIASAINMINEFIIAESRYSRSRMNDIHTLLSKVKITQDING</sequence>